<keyword evidence="2" id="KW-1185">Reference proteome</keyword>
<dbReference type="AlphaFoldDB" id="A0A2P7NUR0"/>
<dbReference type="Proteomes" id="UP000241912">
    <property type="component" value="Unassembled WGS sequence"/>
</dbReference>
<comment type="caution">
    <text evidence="1">The sequence shown here is derived from an EMBL/GenBank/DDBJ whole genome shotgun (WGS) entry which is preliminary data.</text>
</comment>
<evidence type="ECO:0000313" key="2">
    <source>
        <dbReference type="Proteomes" id="UP000241912"/>
    </source>
</evidence>
<proteinExistence type="predicted"/>
<reference evidence="1 2" key="1">
    <citation type="submission" date="2018-03" db="EMBL/GenBank/DDBJ databases">
        <title>Draft genome of Nitrosomonas supralitoralis APG5.</title>
        <authorList>
            <person name="Urakawa H."/>
            <person name="Lopez J.V."/>
        </authorList>
    </citation>
    <scope>NUCLEOTIDE SEQUENCE [LARGE SCALE GENOMIC DNA]</scope>
    <source>
        <strain evidence="1 2">APG5</strain>
    </source>
</reference>
<protein>
    <submittedName>
        <fullName evidence="1">Uncharacterized protein</fullName>
    </submittedName>
</protein>
<organism evidence="1 2">
    <name type="scientific">Nitrosomonas supralitoralis</name>
    <dbReference type="NCBI Taxonomy" id="2116706"/>
    <lineage>
        <taxon>Bacteria</taxon>
        <taxon>Pseudomonadati</taxon>
        <taxon>Pseudomonadota</taxon>
        <taxon>Betaproteobacteria</taxon>
        <taxon>Nitrosomonadales</taxon>
        <taxon>Nitrosomonadaceae</taxon>
        <taxon>Nitrosomonas</taxon>
    </lineage>
</organism>
<dbReference type="EMBL" id="PXXU01000025">
    <property type="protein sequence ID" value="PSJ17210.1"/>
    <property type="molecule type" value="Genomic_DNA"/>
</dbReference>
<gene>
    <name evidence="1" type="ORF">C7H79_09440</name>
</gene>
<sequence length="61" mass="7207">MKFHRSNSKAQAKPFFGFCFGRKNHRNCDHLETDNYTMREIADAFGFHYVLSVGFFKKAEK</sequence>
<evidence type="ECO:0000313" key="1">
    <source>
        <dbReference type="EMBL" id="PSJ17210.1"/>
    </source>
</evidence>
<name>A0A2P7NUR0_9PROT</name>
<accession>A0A2P7NUR0</accession>